<evidence type="ECO:0000256" key="1">
    <source>
        <dbReference type="SAM" id="MobiDB-lite"/>
    </source>
</evidence>
<dbReference type="EMBL" id="CP144752">
    <property type="protein sequence ID" value="WVZ89048.1"/>
    <property type="molecule type" value="Genomic_DNA"/>
</dbReference>
<dbReference type="AlphaFoldDB" id="A0AAQ3UD88"/>
<keyword evidence="4" id="KW-1185">Reference proteome</keyword>
<reference evidence="3 4" key="1">
    <citation type="submission" date="2024-02" db="EMBL/GenBank/DDBJ databases">
        <title>High-quality chromosome-scale genome assembly of Pensacola bahiagrass (Paspalum notatum Flugge var. saurae).</title>
        <authorList>
            <person name="Vega J.M."/>
            <person name="Podio M."/>
            <person name="Orjuela J."/>
            <person name="Siena L.A."/>
            <person name="Pessino S.C."/>
            <person name="Combes M.C."/>
            <person name="Mariac C."/>
            <person name="Albertini E."/>
            <person name="Pupilli F."/>
            <person name="Ortiz J.P.A."/>
            <person name="Leblanc O."/>
        </authorList>
    </citation>
    <scope>NUCLEOTIDE SEQUENCE [LARGE SCALE GENOMIC DNA]</scope>
    <source>
        <strain evidence="3">R1</strain>
        <tissue evidence="3">Leaf</tissue>
    </source>
</reference>
<dbReference type="PANTHER" id="PTHR35484">
    <property type="entry name" value="OUTER ENVELOPE PORE PROTEIN 37, CHLOROPLASTIC"/>
    <property type="match status" value="1"/>
</dbReference>
<organism evidence="3 4">
    <name type="scientific">Paspalum notatum var. saurae</name>
    <dbReference type="NCBI Taxonomy" id="547442"/>
    <lineage>
        <taxon>Eukaryota</taxon>
        <taxon>Viridiplantae</taxon>
        <taxon>Streptophyta</taxon>
        <taxon>Embryophyta</taxon>
        <taxon>Tracheophyta</taxon>
        <taxon>Spermatophyta</taxon>
        <taxon>Magnoliopsida</taxon>
        <taxon>Liliopsida</taxon>
        <taxon>Poales</taxon>
        <taxon>Poaceae</taxon>
        <taxon>PACMAD clade</taxon>
        <taxon>Panicoideae</taxon>
        <taxon>Andropogonodae</taxon>
        <taxon>Paspaleae</taxon>
        <taxon>Paspalinae</taxon>
        <taxon>Paspalum</taxon>
    </lineage>
</organism>
<dbReference type="InterPro" id="IPR038951">
    <property type="entry name" value="OEP37-like"/>
</dbReference>
<feature type="region of interest" description="Disordered" evidence="1">
    <location>
        <begin position="1"/>
        <end position="42"/>
    </location>
</feature>
<accession>A0AAQ3UD88</accession>
<feature type="compositionally biased region" description="Low complexity" evidence="1">
    <location>
        <begin position="30"/>
        <end position="42"/>
    </location>
</feature>
<dbReference type="GO" id="GO:0005216">
    <property type="term" value="F:monoatomic ion channel activity"/>
    <property type="evidence" value="ECO:0007669"/>
    <property type="project" value="InterPro"/>
</dbReference>
<dbReference type="PANTHER" id="PTHR35484:SF1">
    <property type="entry name" value="OUTER ENVELOPE PORE PROTEIN 37 CHLOROPLASTIC"/>
    <property type="match status" value="1"/>
</dbReference>
<keyword evidence="2" id="KW-1133">Transmembrane helix</keyword>
<protein>
    <submittedName>
        <fullName evidence="3">Uncharacterized protein</fullName>
    </submittedName>
</protein>
<dbReference type="GO" id="GO:0009707">
    <property type="term" value="C:chloroplast outer membrane"/>
    <property type="evidence" value="ECO:0007669"/>
    <property type="project" value="TreeGrafter"/>
</dbReference>
<evidence type="ECO:0000313" key="4">
    <source>
        <dbReference type="Proteomes" id="UP001341281"/>
    </source>
</evidence>
<sequence>MAAPALPPPPMDEDGAAPISLSPADPSRALPTPELKPPLLTRRPPVRVTSEFDSEQRLFSHRISCRIRDGLAKLRLSVSHGVGGGGIAWGLPEVAVLARNFSVVIDPASRGAVLRGTADLAGSLRLRASLNTKVWPLIGCALIPFRILFAACGLGLLAVW</sequence>
<evidence type="ECO:0000256" key="2">
    <source>
        <dbReference type="SAM" id="Phobius"/>
    </source>
</evidence>
<keyword evidence="2" id="KW-0812">Transmembrane</keyword>
<keyword evidence="2" id="KW-0472">Membrane</keyword>
<dbReference type="Proteomes" id="UP001341281">
    <property type="component" value="Chromosome 08"/>
</dbReference>
<evidence type="ECO:0000313" key="3">
    <source>
        <dbReference type="EMBL" id="WVZ89048.1"/>
    </source>
</evidence>
<gene>
    <name evidence="3" type="ORF">U9M48_035507</name>
</gene>
<proteinExistence type="predicted"/>
<feature type="compositionally biased region" description="Pro residues" evidence="1">
    <location>
        <begin position="1"/>
        <end position="10"/>
    </location>
</feature>
<feature type="transmembrane region" description="Helical" evidence="2">
    <location>
        <begin position="134"/>
        <end position="159"/>
    </location>
</feature>
<dbReference type="GO" id="GO:0006812">
    <property type="term" value="P:monoatomic cation transport"/>
    <property type="evidence" value="ECO:0007669"/>
    <property type="project" value="InterPro"/>
</dbReference>
<name>A0AAQ3UD88_PASNO</name>